<evidence type="ECO:0000256" key="1">
    <source>
        <dbReference type="SAM" id="SignalP"/>
    </source>
</evidence>
<protein>
    <recommendedName>
        <fullName evidence="4">Lipoprotein</fullName>
    </recommendedName>
</protein>
<reference evidence="2 3" key="1">
    <citation type="submission" date="2017-05" db="EMBL/GenBank/DDBJ databases">
        <authorList>
            <person name="Varghese N."/>
            <person name="Submissions S."/>
        </authorList>
    </citation>
    <scope>NUCLEOTIDE SEQUENCE [LARGE SCALE GENOMIC DNA]</scope>
    <source>
        <strain evidence="2 3">DSM 29371</strain>
    </source>
</reference>
<feature type="chain" id="PRO_5022166906" description="Lipoprotein" evidence="1">
    <location>
        <begin position="20"/>
        <end position="69"/>
    </location>
</feature>
<dbReference type="AlphaFoldDB" id="A0A521CH32"/>
<accession>A0A521CH32</accession>
<keyword evidence="1" id="KW-0732">Signal</keyword>
<dbReference type="PROSITE" id="PS51257">
    <property type="entry name" value="PROKAR_LIPOPROTEIN"/>
    <property type="match status" value="1"/>
</dbReference>
<evidence type="ECO:0000313" key="3">
    <source>
        <dbReference type="Proteomes" id="UP000316916"/>
    </source>
</evidence>
<gene>
    <name evidence="2" type="ORF">SAMN06265171_10338</name>
</gene>
<sequence>MVRKIILLTSCVVFLFSCAQSRKLDNGREVLVKKFKNIDQFNASIFKDIDAGYFYKKIDFIWQIKIIIK</sequence>
<evidence type="ECO:0008006" key="4">
    <source>
        <dbReference type="Google" id="ProtNLM"/>
    </source>
</evidence>
<evidence type="ECO:0000313" key="2">
    <source>
        <dbReference type="EMBL" id="SMO58722.1"/>
    </source>
</evidence>
<organism evidence="2 3">
    <name type="scientific">Chryseobacterium rhizoplanae</name>
    <dbReference type="NCBI Taxonomy" id="1609531"/>
    <lineage>
        <taxon>Bacteria</taxon>
        <taxon>Pseudomonadati</taxon>
        <taxon>Bacteroidota</taxon>
        <taxon>Flavobacteriia</taxon>
        <taxon>Flavobacteriales</taxon>
        <taxon>Weeksellaceae</taxon>
        <taxon>Chryseobacterium group</taxon>
        <taxon>Chryseobacterium</taxon>
    </lineage>
</organism>
<feature type="signal peptide" evidence="1">
    <location>
        <begin position="1"/>
        <end position="19"/>
    </location>
</feature>
<dbReference type="EMBL" id="FXTC01000003">
    <property type="protein sequence ID" value="SMO58722.1"/>
    <property type="molecule type" value="Genomic_DNA"/>
</dbReference>
<dbReference type="Proteomes" id="UP000316916">
    <property type="component" value="Unassembled WGS sequence"/>
</dbReference>
<proteinExistence type="predicted"/>
<keyword evidence="3" id="KW-1185">Reference proteome</keyword>
<name>A0A521CH32_9FLAO</name>